<dbReference type="RefSeq" id="WP_039105520.1">
    <property type="nucleotide sequence ID" value="NZ_CP009056.1"/>
</dbReference>
<organism evidence="2 3">
    <name type="scientific">Frischella perrara</name>
    <dbReference type="NCBI Taxonomy" id="1267021"/>
    <lineage>
        <taxon>Bacteria</taxon>
        <taxon>Pseudomonadati</taxon>
        <taxon>Pseudomonadota</taxon>
        <taxon>Gammaproteobacteria</taxon>
        <taxon>Orbales</taxon>
        <taxon>Orbaceae</taxon>
        <taxon>Frischella</taxon>
    </lineage>
</organism>
<dbReference type="PANTHER" id="PTHR12526:SF630">
    <property type="entry name" value="GLYCOSYLTRANSFERASE"/>
    <property type="match status" value="1"/>
</dbReference>
<dbReference type="STRING" id="1267021.FPB0191_01844"/>
<proteinExistence type="predicted"/>
<dbReference type="InterPro" id="IPR001296">
    <property type="entry name" value="Glyco_trans_1"/>
</dbReference>
<dbReference type="Pfam" id="PF00534">
    <property type="entry name" value="Glycos_transf_1"/>
    <property type="match status" value="1"/>
</dbReference>
<dbReference type="Gene3D" id="3.40.50.2000">
    <property type="entry name" value="Glycogen Phosphorylase B"/>
    <property type="match status" value="2"/>
</dbReference>
<dbReference type="Proteomes" id="UP000030901">
    <property type="component" value="Chromosome"/>
</dbReference>
<dbReference type="EMBL" id="CP009056">
    <property type="protein sequence ID" value="AJA45660.1"/>
    <property type="molecule type" value="Genomic_DNA"/>
</dbReference>
<dbReference type="GO" id="GO:1901135">
    <property type="term" value="P:carbohydrate derivative metabolic process"/>
    <property type="evidence" value="ECO:0007669"/>
    <property type="project" value="UniProtKB-ARBA"/>
</dbReference>
<keyword evidence="2" id="KW-0808">Transferase</keyword>
<dbReference type="KEGG" id="fpp:FPB0191_01844"/>
<accession>A0A0A7S275</accession>
<evidence type="ECO:0000259" key="1">
    <source>
        <dbReference type="Pfam" id="PF00534"/>
    </source>
</evidence>
<name>A0A0A7S275_FRIPE</name>
<evidence type="ECO:0000313" key="3">
    <source>
        <dbReference type="Proteomes" id="UP000030901"/>
    </source>
</evidence>
<dbReference type="PANTHER" id="PTHR12526">
    <property type="entry name" value="GLYCOSYLTRANSFERASE"/>
    <property type="match status" value="1"/>
</dbReference>
<keyword evidence="3" id="KW-1185">Reference proteome</keyword>
<reference evidence="2 3" key="1">
    <citation type="journal article" date="2014" name="Appl. Environ. Microbiol.">
        <title>Gut symbionts from distinct hosts exhibit genotoxic activity via divergent colibactin biosynthetic pathways.</title>
        <authorList>
            <person name="Engel P."/>
            <person name="Vizcaino M.I."/>
            <person name="Crawford J.M."/>
        </authorList>
    </citation>
    <scope>NUCLEOTIDE SEQUENCE [LARGE SCALE GENOMIC DNA]</scope>
    <source>
        <strain evidence="2 3">PEB0191</strain>
    </source>
</reference>
<sequence length="341" mass="39223">MKKIIFIVNSLKHRAGIERVVSLLANELSHYYEIEIINRNTSFNQCAFPLNENVKVKVISGILPTFFFSVKEYLSMTKPDIIIIHNMGRLSLLMSLLPKRYNLWSFEHVSRESRPKWINWLGKILYKRFDQIITLTHGDKIEYEKLDCNVDVVFNPTPYELVDNYNVASKSIIAAGRLTHQKGFDLLISAWALIANKYPDWRLDIYGEGIDKQKLKDQIDKANMNNIHLLGSTIDMENVYKNASFFVMSSRYEGFGMVLIEAQTFALPTISFDCPYGPNEIITNNENGYLVENGNIEQLAASIESLILSESKRISMSKKAIESAKRFSKKNATTKWRCLLK</sequence>
<evidence type="ECO:0000313" key="2">
    <source>
        <dbReference type="EMBL" id="AJA45660.1"/>
    </source>
</evidence>
<dbReference type="CDD" id="cd03820">
    <property type="entry name" value="GT4_AmsD-like"/>
    <property type="match status" value="1"/>
</dbReference>
<gene>
    <name evidence="2" type="ORF">FPB0191_01844</name>
</gene>
<dbReference type="GO" id="GO:0016757">
    <property type="term" value="F:glycosyltransferase activity"/>
    <property type="evidence" value="ECO:0007669"/>
    <property type="project" value="InterPro"/>
</dbReference>
<protein>
    <submittedName>
        <fullName evidence="2">Glycosyltransferase</fullName>
    </submittedName>
</protein>
<dbReference type="AlphaFoldDB" id="A0A0A7S275"/>
<dbReference type="HOGENOM" id="CLU_009583_0_0_6"/>
<feature type="domain" description="Glycosyl transferase family 1" evidence="1">
    <location>
        <begin position="170"/>
        <end position="321"/>
    </location>
</feature>
<dbReference type="OrthoDB" id="9777346at2"/>
<dbReference type="SUPFAM" id="SSF53756">
    <property type="entry name" value="UDP-Glycosyltransferase/glycogen phosphorylase"/>
    <property type="match status" value="1"/>
</dbReference>